<dbReference type="InterPro" id="IPR000436">
    <property type="entry name" value="Sushi_SCR_CCP_dom"/>
</dbReference>
<dbReference type="Proteomes" id="UP000007266">
    <property type="component" value="Unassembled WGS sequence"/>
</dbReference>
<dbReference type="Gene3D" id="2.10.70.10">
    <property type="entry name" value="Complement Module, domain 1"/>
    <property type="match status" value="1"/>
</dbReference>
<reference evidence="4 5" key="1">
    <citation type="journal article" date="2008" name="Nature">
        <title>The genome of the model beetle and pest Tribolium castaneum.</title>
        <authorList>
            <consortium name="Tribolium Genome Sequencing Consortium"/>
            <person name="Richards S."/>
            <person name="Gibbs R.A."/>
            <person name="Weinstock G.M."/>
            <person name="Brown S.J."/>
            <person name="Denell R."/>
            <person name="Beeman R.W."/>
            <person name="Gibbs R."/>
            <person name="Beeman R.W."/>
            <person name="Brown S.J."/>
            <person name="Bucher G."/>
            <person name="Friedrich M."/>
            <person name="Grimmelikhuijzen C.J."/>
            <person name="Klingler M."/>
            <person name="Lorenzen M."/>
            <person name="Richards S."/>
            <person name="Roth S."/>
            <person name="Schroder R."/>
            <person name="Tautz D."/>
            <person name="Zdobnov E.M."/>
            <person name="Muzny D."/>
            <person name="Gibbs R.A."/>
            <person name="Weinstock G.M."/>
            <person name="Attaway T."/>
            <person name="Bell S."/>
            <person name="Buhay C.J."/>
            <person name="Chandrabose M.N."/>
            <person name="Chavez D."/>
            <person name="Clerk-Blankenburg K.P."/>
            <person name="Cree A."/>
            <person name="Dao M."/>
            <person name="Davis C."/>
            <person name="Chacko J."/>
            <person name="Dinh H."/>
            <person name="Dugan-Rocha S."/>
            <person name="Fowler G."/>
            <person name="Garner T.T."/>
            <person name="Garnes J."/>
            <person name="Gnirke A."/>
            <person name="Hawes A."/>
            <person name="Hernandez J."/>
            <person name="Hines S."/>
            <person name="Holder M."/>
            <person name="Hume J."/>
            <person name="Jhangiani S.N."/>
            <person name="Joshi V."/>
            <person name="Khan Z.M."/>
            <person name="Jackson L."/>
            <person name="Kovar C."/>
            <person name="Kowis A."/>
            <person name="Lee S."/>
            <person name="Lewis L.R."/>
            <person name="Margolis J."/>
            <person name="Morgan M."/>
            <person name="Nazareth L.V."/>
            <person name="Nguyen N."/>
            <person name="Okwuonu G."/>
            <person name="Parker D."/>
            <person name="Richards S."/>
            <person name="Ruiz S.J."/>
            <person name="Santibanez J."/>
            <person name="Savard J."/>
            <person name="Scherer S.E."/>
            <person name="Schneider B."/>
            <person name="Sodergren E."/>
            <person name="Tautz D."/>
            <person name="Vattahil S."/>
            <person name="Villasana D."/>
            <person name="White C.S."/>
            <person name="Wright R."/>
            <person name="Park Y."/>
            <person name="Beeman R.W."/>
            <person name="Lord J."/>
            <person name="Oppert B."/>
            <person name="Lorenzen M."/>
            <person name="Brown S."/>
            <person name="Wang L."/>
            <person name="Savard J."/>
            <person name="Tautz D."/>
            <person name="Richards S."/>
            <person name="Weinstock G."/>
            <person name="Gibbs R.A."/>
            <person name="Liu Y."/>
            <person name="Worley K."/>
            <person name="Weinstock G."/>
            <person name="Elsik C.G."/>
            <person name="Reese J.T."/>
            <person name="Elhaik E."/>
            <person name="Landan G."/>
            <person name="Graur D."/>
            <person name="Arensburger P."/>
            <person name="Atkinson P."/>
            <person name="Beeman R.W."/>
            <person name="Beidler J."/>
            <person name="Brown S.J."/>
            <person name="Demuth J.P."/>
            <person name="Drury D.W."/>
            <person name="Du Y.Z."/>
            <person name="Fujiwara H."/>
            <person name="Lorenzen M."/>
            <person name="Maselli V."/>
            <person name="Osanai M."/>
            <person name="Park Y."/>
            <person name="Robertson H.M."/>
            <person name="Tu Z."/>
            <person name="Wang J.J."/>
            <person name="Wang S."/>
            <person name="Richards S."/>
            <person name="Song H."/>
            <person name="Zhang L."/>
            <person name="Sodergren E."/>
            <person name="Werner D."/>
            <person name="Stanke M."/>
            <person name="Morgenstern B."/>
            <person name="Solovyev V."/>
            <person name="Kosarev P."/>
            <person name="Brown G."/>
            <person name="Chen H.C."/>
            <person name="Ermolaeva O."/>
            <person name="Hlavina W."/>
            <person name="Kapustin Y."/>
            <person name="Kiryutin B."/>
            <person name="Kitts P."/>
            <person name="Maglott D."/>
            <person name="Pruitt K."/>
            <person name="Sapojnikov V."/>
            <person name="Souvorov A."/>
            <person name="Mackey A.J."/>
            <person name="Waterhouse R.M."/>
            <person name="Wyder S."/>
            <person name="Zdobnov E.M."/>
            <person name="Zdobnov E.M."/>
            <person name="Wyder S."/>
            <person name="Kriventseva E.V."/>
            <person name="Kadowaki T."/>
            <person name="Bork P."/>
            <person name="Aranda M."/>
            <person name="Bao R."/>
            <person name="Beermann A."/>
            <person name="Berns N."/>
            <person name="Bolognesi R."/>
            <person name="Bonneton F."/>
            <person name="Bopp D."/>
            <person name="Brown S.J."/>
            <person name="Bucher G."/>
            <person name="Butts T."/>
            <person name="Chaumot A."/>
            <person name="Denell R.E."/>
            <person name="Ferrier D.E."/>
            <person name="Friedrich M."/>
            <person name="Gordon C.M."/>
            <person name="Jindra M."/>
            <person name="Klingler M."/>
            <person name="Lan Q."/>
            <person name="Lattorff H.M."/>
            <person name="Laudet V."/>
            <person name="von Levetsow C."/>
            <person name="Liu Z."/>
            <person name="Lutz R."/>
            <person name="Lynch J.A."/>
            <person name="da Fonseca R.N."/>
            <person name="Posnien N."/>
            <person name="Reuter R."/>
            <person name="Roth S."/>
            <person name="Savard J."/>
            <person name="Schinko J.B."/>
            <person name="Schmitt C."/>
            <person name="Schoppmeier M."/>
            <person name="Schroder R."/>
            <person name="Shippy T.D."/>
            <person name="Simonnet F."/>
            <person name="Marques-Souza H."/>
            <person name="Tautz D."/>
            <person name="Tomoyasu Y."/>
            <person name="Trauner J."/>
            <person name="Van der Zee M."/>
            <person name="Vervoort M."/>
            <person name="Wittkopp N."/>
            <person name="Wimmer E.A."/>
            <person name="Yang X."/>
            <person name="Jones A.K."/>
            <person name="Sattelle D.B."/>
            <person name="Ebert P.R."/>
            <person name="Nelson D."/>
            <person name="Scott J.G."/>
            <person name="Beeman R.W."/>
            <person name="Muthukrishnan S."/>
            <person name="Kramer K.J."/>
            <person name="Arakane Y."/>
            <person name="Beeman R.W."/>
            <person name="Zhu Q."/>
            <person name="Hogenkamp D."/>
            <person name="Dixit R."/>
            <person name="Oppert B."/>
            <person name="Jiang H."/>
            <person name="Zou Z."/>
            <person name="Marshall J."/>
            <person name="Elpidina E."/>
            <person name="Vinokurov K."/>
            <person name="Oppert C."/>
            <person name="Zou Z."/>
            <person name="Evans J."/>
            <person name="Lu Z."/>
            <person name="Zhao P."/>
            <person name="Sumathipala N."/>
            <person name="Altincicek B."/>
            <person name="Vilcinskas A."/>
            <person name="Williams M."/>
            <person name="Hultmark D."/>
            <person name="Hetru C."/>
            <person name="Jiang H."/>
            <person name="Grimmelikhuijzen C.J."/>
            <person name="Hauser F."/>
            <person name="Cazzamali G."/>
            <person name="Williamson M."/>
            <person name="Park Y."/>
            <person name="Li B."/>
            <person name="Tanaka Y."/>
            <person name="Predel R."/>
            <person name="Neupert S."/>
            <person name="Schachtner J."/>
            <person name="Verleyen P."/>
            <person name="Raible F."/>
            <person name="Bork P."/>
            <person name="Friedrich M."/>
            <person name="Walden K.K."/>
            <person name="Robertson H.M."/>
            <person name="Angeli S."/>
            <person name="Foret S."/>
            <person name="Bucher G."/>
            <person name="Schuetz S."/>
            <person name="Maleszka R."/>
            <person name="Wimmer E.A."/>
            <person name="Beeman R.W."/>
            <person name="Lorenzen M."/>
            <person name="Tomoyasu Y."/>
            <person name="Miller S.C."/>
            <person name="Grossmann D."/>
            <person name="Bucher G."/>
        </authorList>
    </citation>
    <scope>NUCLEOTIDE SEQUENCE [LARGE SCALE GENOMIC DNA]</scope>
    <source>
        <strain evidence="4 5">Georgia GA2</strain>
    </source>
</reference>
<keyword evidence="1" id="KW-1015">Disulfide bond</keyword>
<gene>
    <name evidence="4" type="primary">GLEAN_16417</name>
    <name evidence="4" type="ORF">TcasGA2_TC016417</name>
</gene>
<dbReference type="AlphaFoldDB" id="D7GY21"/>
<feature type="compositionally biased region" description="Basic residues" evidence="2">
    <location>
        <begin position="1"/>
        <end position="16"/>
    </location>
</feature>
<evidence type="ECO:0000256" key="1">
    <source>
        <dbReference type="ARBA" id="ARBA00023157"/>
    </source>
</evidence>
<feature type="domain" description="Sushi" evidence="3">
    <location>
        <begin position="12"/>
        <end position="60"/>
    </location>
</feature>
<proteinExistence type="predicted"/>
<dbReference type="PhylomeDB" id="D7GY21"/>
<name>D7GY21_TRICA</name>
<dbReference type="InterPro" id="IPR035976">
    <property type="entry name" value="Sushi/SCR/CCP_sf"/>
</dbReference>
<dbReference type="Pfam" id="PF00084">
    <property type="entry name" value="Sushi"/>
    <property type="match status" value="1"/>
</dbReference>
<dbReference type="HOGENOM" id="CLU_2888673_0_0_1"/>
<evidence type="ECO:0000313" key="4">
    <source>
        <dbReference type="EMBL" id="EFA13665.1"/>
    </source>
</evidence>
<evidence type="ECO:0000313" key="5">
    <source>
        <dbReference type="Proteomes" id="UP000007266"/>
    </source>
</evidence>
<organism evidence="4 5">
    <name type="scientific">Tribolium castaneum</name>
    <name type="common">Red flour beetle</name>
    <dbReference type="NCBI Taxonomy" id="7070"/>
    <lineage>
        <taxon>Eukaryota</taxon>
        <taxon>Metazoa</taxon>
        <taxon>Ecdysozoa</taxon>
        <taxon>Arthropoda</taxon>
        <taxon>Hexapoda</taxon>
        <taxon>Insecta</taxon>
        <taxon>Pterygota</taxon>
        <taxon>Neoptera</taxon>
        <taxon>Endopterygota</taxon>
        <taxon>Coleoptera</taxon>
        <taxon>Polyphaga</taxon>
        <taxon>Cucujiformia</taxon>
        <taxon>Tenebrionidae</taxon>
        <taxon>Tenebrionidae incertae sedis</taxon>
        <taxon>Tribolium</taxon>
    </lineage>
</organism>
<dbReference type="EMBL" id="KQ973055">
    <property type="protein sequence ID" value="EFA13665.1"/>
    <property type="molecule type" value="Genomic_DNA"/>
</dbReference>
<dbReference type="InParanoid" id="D7GY21"/>
<sequence>MRARKMRIIRHPRRPLRAPFAPRRAQQQLRSRAIFSCAWGYRLMGPPGIECQLNRNWSGPLAN</sequence>
<accession>D7GY21</accession>
<evidence type="ECO:0000259" key="3">
    <source>
        <dbReference type="Pfam" id="PF00084"/>
    </source>
</evidence>
<protein>
    <recommendedName>
        <fullName evidence="3">Sushi domain-containing protein</fullName>
    </recommendedName>
</protein>
<dbReference type="CDD" id="cd00033">
    <property type="entry name" value="CCP"/>
    <property type="match status" value="1"/>
</dbReference>
<reference evidence="4 5" key="2">
    <citation type="journal article" date="2010" name="Nucleic Acids Res.">
        <title>BeetleBase in 2010: revisions to provide comprehensive genomic information for Tribolium castaneum.</title>
        <authorList>
            <person name="Kim H.S."/>
            <person name="Murphy T."/>
            <person name="Xia J."/>
            <person name="Caragea D."/>
            <person name="Park Y."/>
            <person name="Beeman R.W."/>
            <person name="Lorenzen M.D."/>
            <person name="Butcher S."/>
            <person name="Manak J.R."/>
            <person name="Brown S.J."/>
        </authorList>
    </citation>
    <scope>NUCLEOTIDE SEQUENCE [LARGE SCALE GENOMIC DNA]</scope>
    <source>
        <strain evidence="4 5">Georgia GA2</strain>
    </source>
</reference>
<feature type="region of interest" description="Disordered" evidence="2">
    <location>
        <begin position="1"/>
        <end position="23"/>
    </location>
</feature>
<evidence type="ECO:0000256" key="2">
    <source>
        <dbReference type="SAM" id="MobiDB-lite"/>
    </source>
</evidence>
<dbReference type="SUPFAM" id="SSF57535">
    <property type="entry name" value="Complement control module/SCR domain"/>
    <property type="match status" value="1"/>
</dbReference>
<keyword evidence="5" id="KW-1185">Reference proteome</keyword>